<dbReference type="SUPFAM" id="SSF55144">
    <property type="entry name" value="LigT-like"/>
    <property type="match status" value="1"/>
</dbReference>
<dbReference type="EC" id="3.1.4.58" evidence="2"/>
<comment type="catalytic activity">
    <reaction evidence="2">
        <text>a 3'-end 2',3'-cyclophospho-ribonucleotide-RNA + H2O = a 3'-end 2'-phospho-ribonucleotide-RNA + H(+)</text>
        <dbReference type="Rhea" id="RHEA:11828"/>
        <dbReference type="Rhea" id="RHEA-COMP:10464"/>
        <dbReference type="Rhea" id="RHEA-COMP:17353"/>
        <dbReference type="ChEBI" id="CHEBI:15377"/>
        <dbReference type="ChEBI" id="CHEBI:15378"/>
        <dbReference type="ChEBI" id="CHEBI:83064"/>
        <dbReference type="ChEBI" id="CHEBI:173113"/>
        <dbReference type="EC" id="3.1.4.58"/>
    </reaction>
</comment>
<dbReference type="GO" id="GO:0004113">
    <property type="term" value="F:2',3'-cyclic-nucleotide 3'-phosphodiesterase activity"/>
    <property type="evidence" value="ECO:0007669"/>
    <property type="project" value="InterPro"/>
</dbReference>
<sequence length="196" mass="20948">MRLFVALSPPPEALAEIAAALGSHREAWPELRWTAPETWHVTMAFLGEVPERVLPDLTGRLGRAVGRYQAVTLVFGAGGAFPSAARAQVVWLGLAGGEPVLPRLAASLAAGARRAGVEMAERRRFRPHLTVARARPRAGIDVRPLVESLRGFAGSPWHAGHVHLVRSHLGATVRYEILETWPLGGAGVRGSSAGRS</sequence>
<dbReference type="HAMAP" id="MF_01940">
    <property type="entry name" value="RNA_CPDase"/>
    <property type="match status" value="1"/>
</dbReference>
<evidence type="ECO:0000256" key="1">
    <source>
        <dbReference type="ARBA" id="ARBA00022801"/>
    </source>
</evidence>
<evidence type="ECO:0000313" key="3">
    <source>
        <dbReference type="EMBL" id="GII79590.1"/>
    </source>
</evidence>
<comment type="function">
    <text evidence="2">Hydrolyzes RNA 2',3'-cyclic phosphodiester to an RNA 2'-phosphomonoester.</text>
</comment>
<comment type="similarity">
    <text evidence="2">Belongs to the 2H phosphoesterase superfamily. ThpR family.</text>
</comment>
<reference evidence="3" key="1">
    <citation type="submission" date="2021-01" db="EMBL/GenBank/DDBJ databases">
        <title>Whole genome shotgun sequence of Sphaerisporangium rufum NBRC 109079.</title>
        <authorList>
            <person name="Komaki H."/>
            <person name="Tamura T."/>
        </authorList>
    </citation>
    <scope>NUCLEOTIDE SEQUENCE</scope>
    <source>
        <strain evidence="3">NBRC 109079</strain>
    </source>
</reference>
<dbReference type="Pfam" id="PF13563">
    <property type="entry name" value="2_5_RNA_ligase2"/>
    <property type="match status" value="1"/>
</dbReference>
<dbReference type="RefSeq" id="WP_203989655.1">
    <property type="nucleotide sequence ID" value="NZ_BOOU01000059.1"/>
</dbReference>
<proteinExistence type="inferred from homology"/>
<dbReference type="Gene3D" id="3.90.1140.10">
    <property type="entry name" value="Cyclic phosphodiesterase"/>
    <property type="match status" value="1"/>
</dbReference>
<dbReference type="AlphaFoldDB" id="A0A919V6Q4"/>
<feature type="short sequence motif" description="HXTX 2" evidence="2">
    <location>
        <begin position="128"/>
        <end position="131"/>
    </location>
</feature>
<protein>
    <recommendedName>
        <fullName evidence="2">RNA 2',3'-cyclic phosphodiesterase</fullName>
        <shortName evidence="2">RNA 2',3'-CPDase</shortName>
        <ecNumber evidence="2">3.1.4.58</ecNumber>
    </recommendedName>
</protein>
<evidence type="ECO:0000313" key="4">
    <source>
        <dbReference type="Proteomes" id="UP000655287"/>
    </source>
</evidence>
<dbReference type="EMBL" id="BOOU01000059">
    <property type="protein sequence ID" value="GII79590.1"/>
    <property type="molecule type" value="Genomic_DNA"/>
</dbReference>
<evidence type="ECO:0000256" key="2">
    <source>
        <dbReference type="HAMAP-Rule" id="MF_01940"/>
    </source>
</evidence>
<dbReference type="PANTHER" id="PTHR35561">
    <property type="entry name" value="RNA 2',3'-CYCLIC PHOSPHODIESTERASE"/>
    <property type="match status" value="1"/>
</dbReference>
<dbReference type="InterPro" id="IPR009097">
    <property type="entry name" value="Cyclic_Pdiesterase"/>
</dbReference>
<dbReference type="InterPro" id="IPR004175">
    <property type="entry name" value="RNA_CPDase"/>
</dbReference>
<dbReference type="Proteomes" id="UP000655287">
    <property type="component" value="Unassembled WGS sequence"/>
</dbReference>
<name>A0A919V6Q4_9ACTN</name>
<keyword evidence="4" id="KW-1185">Reference proteome</keyword>
<feature type="active site" description="Proton acceptor" evidence="2">
    <location>
        <position position="128"/>
    </location>
</feature>
<dbReference type="GO" id="GO:0008664">
    <property type="term" value="F:RNA 2',3'-cyclic 3'-phosphodiesterase activity"/>
    <property type="evidence" value="ECO:0007669"/>
    <property type="project" value="UniProtKB-EC"/>
</dbReference>
<feature type="short sequence motif" description="HXTX 1" evidence="2">
    <location>
        <begin position="40"/>
        <end position="43"/>
    </location>
</feature>
<keyword evidence="1 2" id="KW-0378">Hydrolase</keyword>
<dbReference type="NCBIfam" id="TIGR02258">
    <property type="entry name" value="2_5_ligase"/>
    <property type="match status" value="1"/>
</dbReference>
<feature type="active site" description="Proton donor" evidence="2">
    <location>
        <position position="40"/>
    </location>
</feature>
<organism evidence="3 4">
    <name type="scientific">Sphaerisporangium rufum</name>
    <dbReference type="NCBI Taxonomy" id="1381558"/>
    <lineage>
        <taxon>Bacteria</taxon>
        <taxon>Bacillati</taxon>
        <taxon>Actinomycetota</taxon>
        <taxon>Actinomycetes</taxon>
        <taxon>Streptosporangiales</taxon>
        <taxon>Streptosporangiaceae</taxon>
        <taxon>Sphaerisporangium</taxon>
    </lineage>
</organism>
<comment type="caution">
    <text evidence="3">The sequence shown here is derived from an EMBL/GenBank/DDBJ whole genome shotgun (WGS) entry which is preliminary data.</text>
</comment>
<dbReference type="PANTHER" id="PTHR35561:SF1">
    <property type="entry name" value="RNA 2',3'-CYCLIC PHOSPHODIESTERASE"/>
    <property type="match status" value="1"/>
</dbReference>
<accession>A0A919V6Q4</accession>
<gene>
    <name evidence="3" type="ORF">Sru01_45720</name>
</gene>